<evidence type="ECO:0000313" key="7">
    <source>
        <dbReference type="Proteomes" id="UP000034166"/>
    </source>
</evidence>
<dbReference type="HAMAP" id="MF_01502">
    <property type="entry name" value="UPF0295"/>
    <property type="match status" value="1"/>
</dbReference>
<name>A0A0M2SQV8_9BACI</name>
<evidence type="ECO:0000313" key="6">
    <source>
        <dbReference type="EMBL" id="KKK36051.1"/>
    </source>
</evidence>
<dbReference type="AlphaFoldDB" id="A0A0M2SQV8"/>
<dbReference type="RefSeq" id="WP_046525807.1">
    <property type="nucleotide sequence ID" value="NZ_LAYY01000047.1"/>
</dbReference>
<keyword evidence="4 5" id="KW-0472">Membrane</keyword>
<evidence type="ECO:0000256" key="2">
    <source>
        <dbReference type="ARBA" id="ARBA00022692"/>
    </source>
</evidence>
<reference evidence="6 7" key="1">
    <citation type="submission" date="2015-04" db="EMBL/GenBank/DDBJ databases">
        <title>Taxonomic description and genome sequence of Bacillus campisalis sp. nov., a novel member of the genus Bacillus isolated from solar saltern.</title>
        <authorList>
            <person name="Mathan Kumar R."/>
            <person name="Kaur G."/>
            <person name="Kumar A."/>
            <person name="Singh N.K."/>
            <person name="Kaur N."/>
            <person name="Kumar N."/>
            <person name="Mayilraj S."/>
        </authorList>
    </citation>
    <scope>NUCLEOTIDE SEQUENCE [LARGE SCALE GENOMIC DNA]</scope>
    <source>
        <strain evidence="6 7">SA2-6</strain>
    </source>
</reference>
<comment type="similarity">
    <text evidence="5">Belongs to the UPF0295 family.</text>
</comment>
<evidence type="ECO:0000256" key="4">
    <source>
        <dbReference type="ARBA" id="ARBA00023136"/>
    </source>
</evidence>
<dbReference type="EMBL" id="LAYY01000047">
    <property type="protein sequence ID" value="KKK36051.1"/>
    <property type="molecule type" value="Genomic_DNA"/>
</dbReference>
<organism evidence="6 7">
    <name type="scientific">Mesobacillus campisalis</name>
    <dbReference type="NCBI Taxonomy" id="1408103"/>
    <lineage>
        <taxon>Bacteria</taxon>
        <taxon>Bacillati</taxon>
        <taxon>Bacillota</taxon>
        <taxon>Bacilli</taxon>
        <taxon>Bacillales</taxon>
        <taxon>Bacillaceae</taxon>
        <taxon>Mesobacillus</taxon>
    </lineage>
</organism>
<feature type="transmembrane region" description="Helical" evidence="5">
    <location>
        <begin position="37"/>
        <end position="60"/>
    </location>
</feature>
<comment type="caution">
    <text evidence="6">The sequence shown here is derived from an EMBL/GenBank/DDBJ whole genome shotgun (WGS) entry which is preliminary data.</text>
</comment>
<dbReference type="GO" id="GO:0005886">
    <property type="term" value="C:plasma membrane"/>
    <property type="evidence" value="ECO:0007669"/>
    <property type="project" value="UniProtKB-SubCell"/>
</dbReference>
<dbReference type="PATRIC" id="fig|1408103.3.peg.4738"/>
<protein>
    <recommendedName>
        <fullName evidence="5">UPF0295 protein WQ57_21625</fullName>
    </recommendedName>
</protein>
<dbReference type="Proteomes" id="UP000034166">
    <property type="component" value="Unassembled WGS sequence"/>
</dbReference>
<gene>
    <name evidence="6" type="ORF">WQ57_21625</name>
</gene>
<sequence>MAKYSNKINKIRTFALSLIFIGFAVMYAGIFFRTSPIIMTIFMVLGLLFIVASTVVYFWIGMLSTKTVQVICPGCGKQTKVLGRVDICMFCNEPLTLDPSLEGKEFDEKYNRKQKDGSQTRES</sequence>
<comment type="subcellular location">
    <subcellularLocation>
        <location evidence="5">Cell membrane</location>
        <topology evidence="5">Multi-pass membrane protein</topology>
    </subcellularLocation>
</comment>
<dbReference type="NCBIfam" id="NF002796">
    <property type="entry name" value="PRK02935.1"/>
    <property type="match status" value="1"/>
</dbReference>
<proteinExistence type="inferred from homology"/>
<dbReference type="OrthoDB" id="1653848at2"/>
<dbReference type="Pfam" id="PF11023">
    <property type="entry name" value="DUF2614"/>
    <property type="match status" value="1"/>
</dbReference>
<keyword evidence="3 5" id="KW-1133">Transmembrane helix</keyword>
<keyword evidence="2 5" id="KW-0812">Transmembrane</keyword>
<keyword evidence="7" id="KW-1185">Reference proteome</keyword>
<dbReference type="InterPro" id="IPR020912">
    <property type="entry name" value="UPF0295"/>
</dbReference>
<evidence type="ECO:0000256" key="5">
    <source>
        <dbReference type="HAMAP-Rule" id="MF_01502"/>
    </source>
</evidence>
<evidence type="ECO:0000256" key="3">
    <source>
        <dbReference type="ARBA" id="ARBA00022989"/>
    </source>
</evidence>
<keyword evidence="1 5" id="KW-1003">Cell membrane</keyword>
<feature type="transmembrane region" description="Helical" evidence="5">
    <location>
        <begin position="12"/>
        <end position="31"/>
    </location>
</feature>
<evidence type="ECO:0000256" key="1">
    <source>
        <dbReference type="ARBA" id="ARBA00022475"/>
    </source>
</evidence>
<accession>A0A0M2SQV8</accession>